<dbReference type="GO" id="GO:0017004">
    <property type="term" value="P:cytochrome complex assembly"/>
    <property type="evidence" value="ECO:0007669"/>
    <property type="project" value="UniProtKB-KW"/>
</dbReference>
<dbReference type="PRINTS" id="PR01412">
    <property type="entry name" value="CCBSBIOGNSIS"/>
</dbReference>
<protein>
    <submittedName>
        <fullName evidence="6">Cytochrome c biogenesis FN</fullName>
    </submittedName>
</protein>
<proteinExistence type="inferred from homology"/>
<dbReference type="GO" id="GO:0015232">
    <property type="term" value="F:heme transmembrane transporter activity"/>
    <property type="evidence" value="ECO:0007669"/>
    <property type="project" value="InterPro"/>
</dbReference>
<sequence>MSVNELCHYPLLPGLSVAFAYDRKQPPAFGASPHFLCTLLSLLGPSFRHTPSNSPNYNVFTNSNANAPLLYQIPGTWSNHEGSIPPRCRIPSFYGFPFRYRVQPHNVSERGRETAFCSFVSSSVKPEQRLLHSASSGAEEDFEQARTSAPYIDNCHPRYIYGASTPPPTRYSRVGGGSRAAPSIYIWHSTDSRAPIRRNIYRPTEHYLGWHRGSPSYRYRGPTPTLYSHSHSRHPHIEERASDRYGDRERAAIRYREDRAADTDSWRSTPSPPLPSIYKAPPLYLRGIWAHISRGAPLYLRGIWAHISRGAPLYRISRGGPSPRILKGGPLYIESQGGEIGRNRTLNRNKNNALLDPERQGPFRRNALLDRGGSGGSRAPSRYSSARSGPSTSILKKKKATRPIYRTLHLARDAEERAEQRISGAVGIALFSPLFPSASSNPFVRNSFVRTESPAESNPVLQDPVLAIHPPCIYAGDVASAMGFGPCIYKMMNGIVALYSPMQKEGNGALCSAGCVGAPVNERGGRRSPFPSFNVNVNGAHPTQYQSTGGIIGLGPPLYNYRAFGWGGGVVPYISNSARPLYRVSREREGPPPPLSIETIYGGRLSAIAIAPPSIYKGPINLEGASALYISNWRGRVGTRLTLGRLDPNPLYGEMAPSYSLIYSGGAPSPPLPSPSYIYRAEGPLYIYGPEFIERG</sequence>
<dbReference type="PANTHER" id="PTHR43653">
    <property type="entry name" value="CYTOCHROME C ASSEMBLY PROTEIN-RELATED"/>
    <property type="match status" value="1"/>
</dbReference>
<evidence type="ECO:0000256" key="4">
    <source>
        <dbReference type="ARBA" id="ARBA00023128"/>
    </source>
</evidence>
<keyword evidence="3" id="KW-0201">Cytochrome c-type biogenesis</keyword>
<feature type="region of interest" description="Disordered" evidence="5">
    <location>
        <begin position="352"/>
        <end position="399"/>
    </location>
</feature>
<evidence type="ECO:0000256" key="1">
    <source>
        <dbReference type="ARBA" id="ARBA00004173"/>
    </source>
</evidence>
<dbReference type="EMBL" id="MW354137">
    <property type="protein sequence ID" value="QXE43781.1"/>
    <property type="molecule type" value="Genomic_DNA"/>
</dbReference>
<evidence type="ECO:0000256" key="2">
    <source>
        <dbReference type="ARBA" id="ARBA00009186"/>
    </source>
</evidence>
<gene>
    <name evidence="6" type="primary">ccmFN</name>
</gene>
<evidence type="ECO:0000256" key="5">
    <source>
        <dbReference type="SAM" id="MobiDB-lite"/>
    </source>
</evidence>
<dbReference type="InterPro" id="IPR003567">
    <property type="entry name" value="Cyt_c_biogenesis"/>
</dbReference>
<keyword evidence="4 6" id="KW-0496">Mitochondrion</keyword>
<comment type="subcellular location">
    <subcellularLocation>
        <location evidence="1">Mitochondrion</location>
    </subcellularLocation>
</comment>
<feature type="compositionally biased region" description="Low complexity" evidence="5">
    <location>
        <begin position="377"/>
        <end position="391"/>
    </location>
</feature>
<evidence type="ECO:0000256" key="3">
    <source>
        <dbReference type="ARBA" id="ARBA00022748"/>
    </source>
</evidence>
<dbReference type="AlphaFoldDB" id="A0A8F4RHE2"/>
<name>A0A8F4RHE2_9CONI</name>
<comment type="similarity">
    <text evidence="2">Belongs to the CcmF/CycK/Ccl1/NrfE/CcsA family.</text>
</comment>
<geneLocation type="mitochondrion" evidence="6"/>
<evidence type="ECO:0000313" key="6">
    <source>
        <dbReference type="EMBL" id="QXE43781.1"/>
    </source>
</evidence>
<reference evidence="6" key="1">
    <citation type="submission" date="2020-12" db="EMBL/GenBank/DDBJ databases">
        <title>Both Conifer II and Gnetales are characterized by a high frequency of ancient mitochondrial gene transfer to the nuclear genome.</title>
        <authorList>
            <person name="Kan S.L."/>
            <person name="Shen T."/>
            <person name="Ran J.H."/>
            <person name="Wang X.Q."/>
        </authorList>
    </citation>
    <scope>NUCLEOTIDE SEQUENCE</scope>
</reference>
<organism evidence="6">
    <name type="scientific">Cephalotaxus sinensis</name>
    <dbReference type="NCBI Taxonomy" id="89484"/>
    <lineage>
        <taxon>Eukaryota</taxon>
        <taxon>Viridiplantae</taxon>
        <taxon>Streptophyta</taxon>
        <taxon>Embryophyta</taxon>
        <taxon>Tracheophyta</taxon>
        <taxon>Spermatophyta</taxon>
        <taxon>Pinopsida</taxon>
        <taxon>Pinidae</taxon>
        <taxon>Conifers II</taxon>
        <taxon>Cupressales</taxon>
        <taxon>Taxaceae</taxon>
        <taxon>Cephalotaxus</taxon>
    </lineage>
</organism>
<dbReference type="PANTHER" id="PTHR43653:SF1">
    <property type="entry name" value="CYTOCHROME C-TYPE BIOGENESIS PROTEIN CCMF"/>
    <property type="match status" value="1"/>
</dbReference>
<dbReference type="GO" id="GO:0016020">
    <property type="term" value="C:membrane"/>
    <property type="evidence" value="ECO:0007669"/>
    <property type="project" value="InterPro"/>
</dbReference>
<accession>A0A8F4RHE2</accession>
<dbReference type="InterPro" id="IPR003569">
    <property type="entry name" value="Cyt_c_biogenesis_plant"/>
</dbReference>
<dbReference type="GO" id="GO:0005739">
    <property type="term" value="C:mitochondrion"/>
    <property type="evidence" value="ECO:0007669"/>
    <property type="project" value="UniProtKB-SubCell"/>
</dbReference>